<feature type="non-terminal residue" evidence="1">
    <location>
        <position position="1"/>
    </location>
</feature>
<comment type="caution">
    <text evidence="1">The sequence shown here is derived from an EMBL/GenBank/DDBJ whole genome shotgun (WGS) entry which is preliminary data.</text>
</comment>
<accession>X1MBY4</accession>
<protein>
    <submittedName>
        <fullName evidence="1">Uncharacterized protein</fullName>
    </submittedName>
</protein>
<dbReference type="EMBL" id="BARV01008441">
    <property type="protein sequence ID" value="GAI03869.1"/>
    <property type="molecule type" value="Genomic_DNA"/>
</dbReference>
<reference evidence="1" key="1">
    <citation type="journal article" date="2014" name="Front. Microbiol.">
        <title>High frequency of phylogenetically diverse reductive dehalogenase-homologous genes in deep subseafloor sedimentary metagenomes.</title>
        <authorList>
            <person name="Kawai M."/>
            <person name="Futagami T."/>
            <person name="Toyoda A."/>
            <person name="Takaki Y."/>
            <person name="Nishi S."/>
            <person name="Hori S."/>
            <person name="Arai W."/>
            <person name="Tsubouchi T."/>
            <person name="Morono Y."/>
            <person name="Uchiyama I."/>
            <person name="Ito T."/>
            <person name="Fujiyama A."/>
            <person name="Inagaki F."/>
            <person name="Takami H."/>
        </authorList>
    </citation>
    <scope>NUCLEOTIDE SEQUENCE</scope>
    <source>
        <strain evidence="1">Expedition CK06-06</strain>
    </source>
</reference>
<proteinExistence type="predicted"/>
<name>X1MBY4_9ZZZZ</name>
<sequence length="159" mass="17342">EKAEDINVAGLDILPYDEALNNLALPVARENADIVIVAGRMNRSAVMEMAVRHPFVDAFITNNQSGGFSDKLGTTSTVFVAGKPVYVGSEAGNHLGVLSFGEVDDIAIREFRDVTIGEDFPPDDEFSSRGYHIIKSSLFRRRKKLVSPVMLDNPCGAEQ</sequence>
<dbReference type="AlphaFoldDB" id="X1MBY4"/>
<gene>
    <name evidence="1" type="ORF">S06H3_16972</name>
</gene>
<organism evidence="1">
    <name type="scientific">marine sediment metagenome</name>
    <dbReference type="NCBI Taxonomy" id="412755"/>
    <lineage>
        <taxon>unclassified sequences</taxon>
        <taxon>metagenomes</taxon>
        <taxon>ecological metagenomes</taxon>
    </lineage>
</organism>
<evidence type="ECO:0000313" key="1">
    <source>
        <dbReference type="EMBL" id="GAI03869.1"/>
    </source>
</evidence>